<keyword evidence="2" id="KW-0479">Metal-binding</keyword>
<dbReference type="PANTHER" id="PTHR30270:SF0">
    <property type="entry name" value="THIAMINE-MONOPHOSPHATE KINASE"/>
    <property type="match status" value="1"/>
</dbReference>
<dbReference type="PIRSF" id="PIRSF005303">
    <property type="entry name" value="Thiam_monoph_kin"/>
    <property type="match status" value="1"/>
</dbReference>
<feature type="binding site" evidence="2">
    <location>
        <position position="46"/>
    </location>
    <ligand>
        <name>Mg(2+)</name>
        <dbReference type="ChEBI" id="CHEBI:18420"/>
        <label>4</label>
    </ligand>
</feature>
<feature type="binding site" evidence="2">
    <location>
        <position position="55"/>
    </location>
    <ligand>
        <name>substrate</name>
    </ligand>
</feature>
<dbReference type="PANTHER" id="PTHR30270">
    <property type="entry name" value="THIAMINE-MONOPHOSPHATE KINASE"/>
    <property type="match status" value="1"/>
</dbReference>
<dbReference type="CDD" id="cd02194">
    <property type="entry name" value="ThiL"/>
    <property type="match status" value="1"/>
</dbReference>
<dbReference type="SUPFAM" id="SSF55326">
    <property type="entry name" value="PurM N-terminal domain-like"/>
    <property type="match status" value="1"/>
</dbReference>
<comment type="pathway">
    <text evidence="2">Cofactor biosynthesis; thiamine diphosphate biosynthesis; thiamine diphosphate from thiamine phosphate: step 1/1.</text>
</comment>
<comment type="miscellaneous">
    <text evidence="2">Reaction mechanism of ThiL seems to utilize a direct, inline transfer of the gamma-phosphate of ATP to TMP rather than a phosphorylated enzyme intermediate.</text>
</comment>
<feature type="binding site" evidence="2">
    <location>
        <position position="48"/>
    </location>
    <ligand>
        <name>Mg(2+)</name>
        <dbReference type="ChEBI" id="CHEBI:18420"/>
        <label>1</label>
    </ligand>
</feature>
<dbReference type="GO" id="GO:0009030">
    <property type="term" value="F:thiamine-phosphate kinase activity"/>
    <property type="evidence" value="ECO:0007669"/>
    <property type="project" value="UniProtKB-UniRule"/>
</dbReference>
<keyword evidence="6" id="KW-1185">Reference proteome</keyword>
<dbReference type="Proteomes" id="UP000555728">
    <property type="component" value="Unassembled WGS sequence"/>
</dbReference>
<feature type="domain" description="PurM-like C-terminal" evidence="4">
    <location>
        <begin position="154"/>
        <end position="309"/>
    </location>
</feature>
<dbReference type="UniPathway" id="UPA00060">
    <property type="reaction ID" value="UER00142"/>
</dbReference>
<evidence type="ECO:0000313" key="6">
    <source>
        <dbReference type="Proteomes" id="UP000555728"/>
    </source>
</evidence>
<keyword evidence="2" id="KW-0460">Magnesium</keyword>
<feature type="binding site" evidence="2">
    <location>
        <position position="48"/>
    </location>
    <ligand>
        <name>Mg(2+)</name>
        <dbReference type="ChEBI" id="CHEBI:18420"/>
        <label>2</label>
    </ligand>
</feature>
<dbReference type="GO" id="GO:0009229">
    <property type="term" value="P:thiamine diphosphate biosynthetic process"/>
    <property type="evidence" value="ECO:0007669"/>
    <property type="project" value="UniProtKB-UniRule"/>
</dbReference>
<keyword evidence="2" id="KW-0067">ATP-binding</keyword>
<dbReference type="Gene3D" id="3.30.1330.10">
    <property type="entry name" value="PurM-like, N-terminal domain"/>
    <property type="match status" value="1"/>
</dbReference>
<feature type="domain" description="PurM-like N-terminal" evidence="3">
    <location>
        <begin position="29"/>
        <end position="142"/>
    </location>
</feature>
<feature type="binding site" evidence="2">
    <location>
        <position position="268"/>
    </location>
    <ligand>
        <name>substrate</name>
    </ligand>
</feature>
<protein>
    <recommendedName>
        <fullName evidence="2">Thiamine-monophosphate kinase</fullName>
        <shortName evidence="2">TMP kinase</shortName>
        <shortName evidence="2">Thiamine-phosphate kinase</shortName>
        <ecNumber evidence="2">2.7.4.16</ecNumber>
    </recommendedName>
</protein>
<accession>A0A7W6RYT1</accession>
<dbReference type="InterPro" id="IPR036921">
    <property type="entry name" value="PurM-like_N_sf"/>
</dbReference>
<dbReference type="EC" id="2.7.4.16" evidence="2"/>
<sequence length="328" mass="33236">MPRRGEFELISALYAPLARRHPGALGLTDDAAVLAPPPEGQNLVVSMDTLVSGVHFRTDDAPDRVARKALRVNVSDMAAMGAAPLGVLLSSALSAAEDDAWMDQFTAGLDHDLTRYGVALLGGDTVATLGPATFTVAILGAVPPGQHLARAGGRAGDAVWVSGTLGDAALGLRVLDGALTLPEPAAAAALRERYWLPDPPVALGVALRGVATAALDVSDGLVADLGHLCTASGVAAEVEAARVPLSDAVGTALAQDPALMTSVLTGGDDYQLLFTAPPDRDDAVRAAAAGVGVAVARIGGLRPGAGVTVRAADGAPLTLAEAGWRHRW</sequence>
<keyword evidence="2" id="KW-0547">Nucleotide-binding</keyword>
<keyword evidence="2 5" id="KW-0418">Kinase</keyword>
<keyword evidence="1 2" id="KW-0784">Thiamine biosynthesis</keyword>
<feature type="binding site" evidence="2">
    <location>
        <position position="150"/>
    </location>
    <ligand>
        <name>ATP</name>
        <dbReference type="ChEBI" id="CHEBI:30616"/>
    </ligand>
</feature>
<evidence type="ECO:0000259" key="3">
    <source>
        <dbReference type="Pfam" id="PF00586"/>
    </source>
</evidence>
<dbReference type="InterPro" id="IPR010918">
    <property type="entry name" value="PurM-like_C_dom"/>
</dbReference>
<comment type="catalytic activity">
    <reaction evidence="2">
        <text>thiamine phosphate + ATP = thiamine diphosphate + ADP</text>
        <dbReference type="Rhea" id="RHEA:15913"/>
        <dbReference type="ChEBI" id="CHEBI:30616"/>
        <dbReference type="ChEBI" id="CHEBI:37575"/>
        <dbReference type="ChEBI" id="CHEBI:58937"/>
        <dbReference type="ChEBI" id="CHEBI:456216"/>
        <dbReference type="EC" id="2.7.4.16"/>
    </reaction>
</comment>
<dbReference type="Gene3D" id="3.90.650.10">
    <property type="entry name" value="PurM-like C-terminal domain"/>
    <property type="match status" value="1"/>
</dbReference>
<evidence type="ECO:0000256" key="2">
    <source>
        <dbReference type="HAMAP-Rule" id="MF_02128"/>
    </source>
</evidence>
<feature type="binding site" evidence="2">
    <location>
        <begin position="123"/>
        <end position="124"/>
    </location>
    <ligand>
        <name>ATP</name>
        <dbReference type="ChEBI" id="CHEBI:30616"/>
    </ligand>
</feature>
<feature type="binding site" evidence="2">
    <location>
        <position position="76"/>
    </location>
    <ligand>
        <name>Mg(2+)</name>
        <dbReference type="ChEBI" id="CHEBI:18420"/>
        <label>2</label>
    </ligand>
</feature>
<dbReference type="AlphaFoldDB" id="A0A7W6RYT1"/>
<comment type="caution">
    <text evidence="2">Lacks conserved residue(s) required for the propagation of feature annotation.</text>
</comment>
<evidence type="ECO:0000259" key="4">
    <source>
        <dbReference type="Pfam" id="PF02769"/>
    </source>
</evidence>
<keyword evidence="2 5" id="KW-0808">Transferase</keyword>
<feature type="binding site" evidence="2">
    <location>
        <position position="216"/>
    </location>
    <ligand>
        <name>Mg(2+)</name>
        <dbReference type="ChEBI" id="CHEBI:18420"/>
        <label>3</label>
    </ligand>
</feature>
<dbReference type="GO" id="GO:0005524">
    <property type="term" value="F:ATP binding"/>
    <property type="evidence" value="ECO:0007669"/>
    <property type="project" value="UniProtKB-UniRule"/>
</dbReference>
<feature type="binding site" evidence="2">
    <location>
        <position position="76"/>
    </location>
    <ligand>
        <name>Mg(2+)</name>
        <dbReference type="ChEBI" id="CHEBI:18420"/>
        <label>3</label>
    </ligand>
</feature>
<reference evidence="5 6" key="1">
    <citation type="submission" date="2020-08" db="EMBL/GenBank/DDBJ databases">
        <title>Genome sequencing of Purple Non-Sulfur Bacteria from various extreme environments.</title>
        <authorList>
            <person name="Mayer M."/>
        </authorList>
    </citation>
    <scope>NUCLEOTIDE SEQUENCE [LARGE SCALE GENOMIC DNA]</scope>
    <source>
        <strain evidence="5 6">JA135</strain>
    </source>
</reference>
<feature type="binding site" evidence="2">
    <location>
        <position position="124"/>
    </location>
    <ligand>
        <name>Mg(2+)</name>
        <dbReference type="ChEBI" id="CHEBI:18420"/>
        <label>1</label>
    </ligand>
</feature>
<feature type="binding site" evidence="2">
    <location>
        <position position="30"/>
    </location>
    <ligand>
        <name>Mg(2+)</name>
        <dbReference type="ChEBI" id="CHEBI:18420"/>
        <label>4</label>
    </ligand>
</feature>
<dbReference type="InterPro" id="IPR006283">
    <property type="entry name" value="ThiL-like"/>
</dbReference>
<comment type="function">
    <text evidence="2">Catalyzes the ATP-dependent phosphorylation of thiamine-monophosphate (TMP) to form thiamine-pyrophosphate (TPP), the active form of vitamin B1.</text>
</comment>
<dbReference type="Pfam" id="PF02769">
    <property type="entry name" value="AIRS_C"/>
    <property type="match status" value="1"/>
</dbReference>
<dbReference type="EMBL" id="JACIGI010000004">
    <property type="protein sequence ID" value="MBB4285042.1"/>
    <property type="molecule type" value="Genomic_DNA"/>
</dbReference>
<evidence type="ECO:0000256" key="1">
    <source>
        <dbReference type="ARBA" id="ARBA00022977"/>
    </source>
</evidence>
<organism evidence="5 6">
    <name type="scientific">Roseospira goensis</name>
    <dbReference type="NCBI Taxonomy" id="391922"/>
    <lineage>
        <taxon>Bacteria</taxon>
        <taxon>Pseudomonadati</taxon>
        <taxon>Pseudomonadota</taxon>
        <taxon>Alphaproteobacteria</taxon>
        <taxon>Rhodospirillales</taxon>
        <taxon>Rhodospirillaceae</taxon>
        <taxon>Roseospira</taxon>
    </lineage>
</organism>
<name>A0A7W6RYT1_9PROT</name>
<dbReference type="Pfam" id="PF00586">
    <property type="entry name" value="AIRS"/>
    <property type="match status" value="1"/>
</dbReference>
<evidence type="ECO:0000313" key="5">
    <source>
        <dbReference type="EMBL" id="MBB4285042.1"/>
    </source>
</evidence>
<dbReference type="GO" id="GO:0000287">
    <property type="term" value="F:magnesium ion binding"/>
    <property type="evidence" value="ECO:0007669"/>
    <property type="project" value="UniProtKB-UniRule"/>
</dbReference>
<feature type="binding site" evidence="2">
    <location>
        <position position="219"/>
    </location>
    <ligand>
        <name>Mg(2+)</name>
        <dbReference type="ChEBI" id="CHEBI:18420"/>
        <label>5</label>
    </ligand>
</feature>
<dbReference type="NCBIfam" id="TIGR01379">
    <property type="entry name" value="thiL"/>
    <property type="match status" value="1"/>
</dbReference>
<feature type="binding site" evidence="2">
    <location>
        <position position="324"/>
    </location>
    <ligand>
        <name>substrate</name>
    </ligand>
</feature>
<dbReference type="InterPro" id="IPR036676">
    <property type="entry name" value="PurM-like_C_sf"/>
</dbReference>
<comment type="caution">
    <text evidence="5">The sequence shown here is derived from an EMBL/GenBank/DDBJ whole genome shotgun (WGS) entry which is preliminary data.</text>
</comment>
<feature type="binding site" evidence="2">
    <location>
        <position position="30"/>
    </location>
    <ligand>
        <name>Mg(2+)</name>
        <dbReference type="ChEBI" id="CHEBI:18420"/>
        <label>3</label>
    </ligand>
</feature>
<comment type="similarity">
    <text evidence="2">Belongs to the thiamine-monophosphate kinase family.</text>
</comment>
<gene>
    <name evidence="2" type="primary">thiL</name>
    <name evidence="5" type="ORF">GGD88_000756</name>
</gene>
<feature type="binding site" evidence="2">
    <location>
        <position position="218"/>
    </location>
    <ligand>
        <name>ATP</name>
        <dbReference type="ChEBI" id="CHEBI:30616"/>
    </ligand>
</feature>
<dbReference type="InterPro" id="IPR016188">
    <property type="entry name" value="PurM-like_N"/>
</dbReference>
<dbReference type="HAMAP" id="MF_02128">
    <property type="entry name" value="TMP_kinase"/>
    <property type="match status" value="1"/>
</dbReference>
<feature type="binding site" evidence="2">
    <location>
        <position position="76"/>
    </location>
    <ligand>
        <name>Mg(2+)</name>
        <dbReference type="ChEBI" id="CHEBI:18420"/>
        <label>4</label>
    </ligand>
</feature>
<proteinExistence type="inferred from homology"/>
<dbReference type="RefSeq" id="WP_184431853.1">
    <property type="nucleotide sequence ID" value="NZ_JACIGI010000004.1"/>
</dbReference>
<dbReference type="GO" id="GO:0009228">
    <property type="term" value="P:thiamine biosynthetic process"/>
    <property type="evidence" value="ECO:0007669"/>
    <property type="project" value="UniProtKB-KW"/>
</dbReference>
<dbReference type="SUPFAM" id="SSF56042">
    <property type="entry name" value="PurM C-terminal domain-like"/>
    <property type="match status" value="1"/>
</dbReference>